<dbReference type="Proteomes" id="UP000799772">
    <property type="component" value="Unassembled WGS sequence"/>
</dbReference>
<protein>
    <submittedName>
        <fullName evidence="5">Salicylate 1-hydroxylase-like protein</fullName>
    </submittedName>
</protein>
<dbReference type="GO" id="GO:0016491">
    <property type="term" value="F:oxidoreductase activity"/>
    <property type="evidence" value="ECO:0007669"/>
    <property type="project" value="UniProtKB-KW"/>
</dbReference>
<reference evidence="5" key="1">
    <citation type="journal article" date="2020" name="Stud. Mycol.">
        <title>101 Dothideomycetes genomes: a test case for predicting lifestyles and emergence of pathogens.</title>
        <authorList>
            <person name="Haridas S."/>
            <person name="Albert R."/>
            <person name="Binder M."/>
            <person name="Bloem J."/>
            <person name="Labutti K."/>
            <person name="Salamov A."/>
            <person name="Andreopoulos B."/>
            <person name="Baker S."/>
            <person name="Barry K."/>
            <person name="Bills G."/>
            <person name="Bluhm B."/>
            <person name="Cannon C."/>
            <person name="Castanera R."/>
            <person name="Culley D."/>
            <person name="Daum C."/>
            <person name="Ezra D."/>
            <person name="Gonzalez J."/>
            <person name="Henrissat B."/>
            <person name="Kuo A."/>
            <person name="Liang C."/>
            <person name="Lipzen A."/>
            <person name="Lutzoni F."/>
            <person name="Magnuson J."/>
            <person name="Mondo S."/>
            <person name="Nolan M."/>
            <person name="Ohm R."/>
            <person name="Pangilinan J."/>
            <person name="Park H.-J."/>
            <person name="Ramirez L."/>
            <person name="Alfaro M."/>
            <person name="Sun H."/>
            <person name="Tritt A."/>
            <person name="Yoshinaga Y."/>
            <person name="Zwiers L.-H."/>
            <person name="Turgeon B."/>
            <person name="Goodwin S."/>
            <person name="Spatafora J."/>
            <person name="Crous P."/>
            <person name="Grigoriev I."/>
        </authorList>
    </citation>
    <scope>NUCLEOTIDE SEQUENCE</scope>
    <source>
        <strain evidence="5">CBS 133067</strain>
    </source>
</reference>
<keyword evidence="2" id="KW-0274">FAD</keyword>
<accession>A0A9P4M4G7</accession>
<evidence type="ECO:0000313" key="6">
    <source>
        <dbReference type="Proteomes" id="UP000799772"/>
    </source>
</evidence>
<dbReference type="PANTHER" id="PTHR46720:SF3">
    <property type="entry name" value="FAD-BINDING DOMAIN-CONTAINING PROTEIN-RELATED"/>
    <property type="match status" value="1"/>
</dbReference>
<keyword evidence="1" id="KW-0285">Flavoprotein</keyword>
<dbReference type="AlphaFoldDB" id="A0A9P4M4G7"/>
<gene>
    <name evidence="5" type="ORF">NA57DRAFT_68792</name>
</gene>
<feature type="domain" description="FAD-binding" evidence="4">
    <location>
        <begin position="170"/>
        <end position="381"/>
    </location>
</feature>
<dbReference type="PRINTS" id="PR00420">
    <property type="entry name" value="RNGMNOXGNASE"/>
</dbReference>
<sequence length="442" mass="49658">MASEQKRIRIAVVGGGIGGLCLALGLLRHPQLDVHVYEAAPQFAEIGAGVAFGINAQTALFKLDPRIRPAYETIRTSNVDASTDAEQKKATYFRIQLGMDHKNGKDKADDQICEIMCVGGFSSVHRARFLDSLVALLPEKVMQDNVSFGHRFVDLKELPDGKVQLEFANGKTAEADAVIGCDGIKSEVRQILLGRDRPESKPRFTHKYAYRGLIPMERARAELGDRQAQNSHHNLGYDGHVLTFPIDKGKTMNVVAFQTMERDWDQSDWVKQVKKEDLVRDFQHWGANVRKIIGMMERCDMWALFEHPPSHTYHKKGQICLLGDAAHASTPHQGSGAGMAIEDAYILSSLLGDIQDTSMLEAVFHAYETVRKARTQLLVSRSHEQSMLYDFQADGIRDDVSKLAEILPRRWDWIWDEDLEVELRDARSILNQKAPNASKPNI</sequence>
<evidence type="ECO:0000256" key="3">
    <source>
        <dbReference type="ARBA" id="ARBA00023002"/>
    </source>
</evidence>
<dbReference type="EMBL" id="ML978135">
    <property type="protein sequence ID" value="KAF2094272.1"/>
    <property type="molecule type" value="Genomic_DNA"/>
</dbReference>
<keyword evidence="3" id="KW-0560">Oxidoreductase</keyword>
<dbReference type="InterPro" id="IPR051104">
    <property type="entry name" value="FAD_monoxygenase"/>
</dbReference>
<evidence type="ECO:0000256" key="1">
    <source>
        <dbReference type="ARBA" id="ARBA00022630"/>
    </source>
</evidence>
<dbReference type="Pfam" id="PF01494">
    <property type="entry name" value="FAD_binding_3"/>
    <property type="match status" value="1"/>
</dbReference>
<evidence type="ECO:0000256" key="2">
    <source>
        <dbReference type="ARBA" id="ARBA00022827"/>
    </source>
</evidence>
<dbReference type="SUPFAM" id="SSF54373">
    <property type="entry name" value="FAD-linked reductases, C-terminal domain"/>
    <property type="match status" value="1"/>
</dbReference>
<dbReference type="PANTHER" id="PTHR46720">
    <property type="entry name" value="HYDROXYLASE, PUTATIVE (AFU_ORTHOLOGUE AFUA_3G01460)-RELATED"/>
    <property type="match status" value="1"/>
</dbReference>
<proteinExistence type="predicted"/>
<dbReference type="Gene3D" id="3.50.50.60">
    <property type="entry name" value="FAD/NAD(P)-binding domain"/>
    <property type="match status" value="1"/>
</dbReference>
<comment type="caution">
    <text evidence="5">The sequence shown here is derived from an EMBL/GenBank/DDBJ whole genome shotgun (WGS) entry which is preliminary data.</text>
</comment>
<dbReference type="SUPFAM" id="SSF51905">
    <property type="entry name" value="FAD/NAD(P)-binding domain"/>
    <property type="match status" value="1"/>
</dbReference>
<evidence type="ECO:0000313" key="5">
    <source>
        <dbReference type="EMBL" id="KAF2094272.1"/>
    </source>
</evidence>
<dbReference type="GO" id="GO:0071949">
    <property type="term" value="F:FAD binding"/>
    <property type="evidence" value="ECO:0007669"/>
    <property type="project" value="InterPro"/>
</dbReference>
<dbReference type="GO" id="GO:0044550">
    <property type="term" value="P:secondary metabolite biosynthetic process"/>
    <property type="evidence" value="ECO:0007669"/>
    <property type="project" value="UniProtKB-ARBA"/>
</dbReference>
<dbReference type="InterPro" id="IPR002938">
    <property type="entry name" value="FAD-bd"/>
</dbReference>
<name>A0A9P4M4G7_9PEZI</name>
<evidence type="ECO:0000259" key="4">
    <source>
        <dbReference type="Pfam" id="PF01494"/>
    </source>
</evidence>
<organism evidence="5 6">
    <name type="scientific">Rhizodiscina lignyota</name>
    <dbReference type="NCBI Taxonomy" id="1504668"/>
    <lineage>
        <taxon>Eukaryota</taxon>
        <taxon>Fungi</taxon>
        <taxon>Dikarya</taxon>
        <taxon>Ascomycota</taxon>
        <taxon>Pezizomycotina</taxon>
        <taxon>Dothideomycetes</taxon>
        <taxon>Pleosporomycetidae</taxon>
        <taxon>Aulographales</taxon>
        <taxon>Rhizodiscinaceae</taxon>
        <taxon>Rhizodiscina</taxon>
    </lineage>
</organism>
<keyword evidence="6" id="KW-1185">Reference proteome</keyword>
<dbReference type="FunFam" id="3.50.50.60:FF:000153">
    <property type="entry name" value="Salicylate hydroxylase, putative"/>
    <property type="match status" value="1"/>
</dbReference>
<dbReference type="InterPro" id="IPR036188">
    <property type="entry name" value="FAD/NAD-bd_sf"/>
</dbReference>
<dbReference type="OrthoDB" id="417877at2759"/>